<evidence type="ECO:0000313" key="2">
    <source>
        <dbReference type="EMBL" id="TYK23342.1"/>
    </source>
</evidence>
<protein>
    <submittedName>
        <fullName evidence="2">CACTA en-spm transposon protein</fullName>
    </submittedName>
</protein>
<feature type="transmembrane region" description="Helical" evidence="1">
    <location>
        <begin position="57"/>
        <end position="78"/>
    </location>
</feature>
<keyword evidence="1" id="KW-0812">Transmembrane</keyword>
<comment type="caution">
    <text evidence="2">The sequence shown here is derived from an EMBL/GenBank/DDBJ whole genome shotgun (WGS) entry which is preliminary data.</text>
</comment>
<keyword evidence="1" id="KW-1133">Transmembrane helix</keyword>
<proteinExistence type="predicted"/>
<gene>
    <name evidence="2" type="ORF">E5676_scaffold142G004030</name>
</gene>
<dbReference type="EMBL" id="SSTD01004586">
    <property type="protein sequence ID" value="TYK23342.1"/>
    <property type="molecule type" value="Genomic_DNA"/>
</dbReference>
<sequence>MASGMDTLVFDITRHASGIVNTILDVKRGKTRNKEKGNRRAQKGDHSAASDVVVSRAVVSLLSLVLILIFSVHCLRLVDVGREYIKVIKGDLQHFFMLDFNNQAMNRFIEHQMLTSFKEFRADCHTHFKKYSDPEEARANPSHMLINQMLERYLKLFWIDDRATKKVLVEDPSSSPIRWPVLVVPQPCVRNSR</sequence>
<dbReference type="AlphaFoldDB" id="A0A5D3DIF0"/>
<keyword evidence="1" id="KW-0472">Membrane</keyword>
<accession>A0A5D3DIF0</accession>
<evidence type="ECO:0000313" key="3">
    <source>
        <dbReference type="Proteomes" id="UP000321947"/>
    </source>
</evidence>
<name>A0A5D3DIF0_CUCMM</name>
<dbReference type="Proteomes" id="UP000321947">
    <property type="component" value="Unassembled WGS sequence"/>
</dbReference>
<organism evidence="2 3">
    <name type="scientific">Cucumis melo var. makuwa</name>
    <name type="common">Oriental melon</name>
    <dbReference type="NCBI Taxonomy" id="1194695"/>
    <lineage>
        <taxon>Eukaryota</taxon>
        <taxon>Viridiplantae</taxon>
        <taxon>Streptophyta</taxon>
        <taxon>Embryophyta</taxon>
        <taxon>Tracheophyta</taxon>
        <taxon>Spermatophyta</taxon>
        <taxon>Magnoliopsida</taxon>
        <taxon>eudicotyledons</taxon>
        <taxon>Gunneridae</taxon>
        <taxon>Pentapetalae</taxon>
        <taxon>rosids</taxon>
        <taxon>fabids</taxon>
        <taxon>Cucurbitales</taxon>
        <taxon>Cucurbitaceae</taxon>
        <taxon>Benincaseae</taxon>
        <taxon>Cucumis</taxon>
    </lineage>
</organism>
<reference evidence="2 3" key="1">
    <citation type="submission" date="2019-08" db="EMBL/GenBank/DDBJ databases">
        <title>Draft genome sequences of two oriental melons (Cucumis melo L. var makuwa).</title>
        <authorList>
            <person name="Kwon S.-Y."/>
        </authorList>
    </citation>
    <scope>NUCLEOTIDE SEQUENCE [LARGE SCALE GENOMIC DNA]</scope>
    <source>
        <strain evidence="3">cv. Chang Bougi</strain>
        <tissue evidence="2">Leaf</tissue>
    </source>
</reference>
<evidence type="ECO:0000256" key="1">
    <source>
        <dbReference type="SAM" id="Phobius"/>
    </source>
</evidence>